<dbReference type="Proteomes" id="UP001356427">
    <property type="component" value="Unassembled WGS sequence"/>
</dbReference>
<evidence type="ECO:0000313" key="2">
    <source>
        <dbReference type="EMBL" id="KAK6296025.1"/>
    </source>
</evidence>
<feature type="chain" id="PRO_5042962981" description="Secreted protein" evidence="1">
    <location>
        <begin position="20"/>
        <end position="63"/>
    </location>
</feature>
<organism evidence="2 3">
    <name type="scientific">Coregonus suidteri</name>
    <dbReference type="NCBI Taxonomy" id="861788"/>
    <lineage>
        <taxon>Eukaryota</taxon>
        <taxon>Metazoa</taxon>
        <taxon>Chordata</taxon>
        <taxon>Craniata</taxon>
        <taxon>Vertebrata</taxon>
        <taxon>Euteleostomi</taxon>
        <taxon>Actinopterygii</taxon>
        <taxon>Neopterygii</taxon>
        <taxon>Teleostei</taxon>
        <taxon>Protacanthopterygii</taxon>
        <taxon>Salmoniformes</taxon>
        <taxon>Salmonidae</taxon>
        <taxon>Coregoninae</taxon>
        <taxon>Coregonus</taxon>
    </lineage>
</organism>
<evidence type="ECO:0008006" key="4">
    <source>
        <dbReference type="Google" id="ProtNLM"/>
    </source>
</evidence>
<reference evidence="2 3" key="1">
    <citation type="submission" date="2021-04" db="EMBL/GenBank/DDBJ databases">
        <authorList>
            <person name="De Guttry C."/>
            <person name="Zahm M."/>
            <person name="Klopp C."/>
            <person name="Cabau C."/>
            <person name="Louis A."/>
            <person name="Berthelot C."/>
            <person name="Parey E."/>
            <person name="Roest Crollius H."/>
            <person name="Montfort J."/>
            <person name="Robinson-Rechavi M."/>
            <person name="Bucao C."/>
            <person name="Bouchez O."/>
            <person name="Gislard M."/>
            <person name="Lluch J."/>
            <person name="Milhes M."/>
            <person name="Lampietro C."/>
            <person name="Lopez Roques C."/>
            <person name="Donnadieu C."/>
            <person name="Braasch I."/>
            <person name="Desvignes T."/>
            <person name="Postlethwait J."/>
            <person name="Bobe J."/>
            <person name="Wedekind C."/>
            <person name="Guiguen Y."/>
        </authorList>
    </citation>
    <scope>NUCLEOTIDE SEQUENCE [LARGE SCALE GENOMIC DNA]</scope>
    <source>
        <strain evidence="2">Cs_M1</strain>
        <tissue evidence="2">Blood</tissue>
    </source>
</reference>
<gene>
    <name evidence="2" type="ORF">J4Q44_G00337380</name>
</gene>
<comment type="caution">
    <text evidence="2">The sequence shown here is derived from an EMBL/GenBank/DDBJ whole genome shotgun (WGS) entry which is preliminary data.</text>
</comment>
<name>A0AAN8KV98_9TELE</name>
<protein>
    <recommendedName>
        <fullName evidence="4">Secreted protein</fullName>
    </recommendedName>
</protein>
<keyword evidence="1" id="KW-0732">Signal</keyword>
<dbReference type="AlphaFoldDB" id="A0AAN8KV98"/>
<accession>A0AAN8KV98</accession>
<sequence length="63" mass="7018">MHTHYLLICLHLASHHSECVSGGVVVDLDPAEGLRPRSCWEPHLIRIIIDHHRGPSLADTGFT</sequence>
<feature type="signal peptide" evidence="1">
    <location>
        <begin position="1"/>
        <end position="19"/>
    </location>
</feature>
<evidence type="ECO:0000313" key="3">
    <source>
        <dbReference type="Proteomes" id="UP001356427"/>
    </source>
</evidence>
<feature type="non-terminal residue" evidence="2">
    <location>
        <position position="63"/>
    </location>
</feature>
<keyword evidence="3" id="KW-1185">Reference proteome</keyword>
<proteinExistence type="predicted"/>
<evidence type="ECO:0000256" key="1">
    <source>
        <dbReference type="SAM" id="SignalP"/>
    </source>
</evidence>
<dbReference type="EMBL" id="JAGTTL010000033">
    <property type="protein sequence ID" value="KAK6296025.1"/>
    <property type="molecule type" value="Genomic_DNA"/>
</dbReference>